<accession>A0ABR6CNZ6</accession>
<dbReference type="Proteomes" id="UP000626697">
    <property type="component" value="Unassembled WGS sequence"/>
</dbReference>
<dbReference type="GO" id="GO:0000428">
    <property type="term" value="C:DNA-directed RNA polymerase complex"/>
    <property type="evidence" value="ECO:0007669"/>
    <property type="project" value="UniProtKB-KW"/>
</dbReference>
<dbReference type="RefSeq" id="WP_182502263.1">
    <property type="nucleotide sequence ID" value="NZ_JACJHX010000004.1"/>
</dbReference>
<dbReference type="SUPFAM" id="SSF88659">
    <property type="entry name" value="Sigma3 and sigma4 domains of RNA polymerase sigma factors"/>
    <property type="match status" value="1"/>
</dbReference>
<dbReference type="Pfam" id="PF13786">
    <property type="entry name" value="DUF4179"/>
    <property type="match status" value="1"/>
</dbReference>
<organism evidence="3 4">
    <name type="scientific">Peribacillus huizhouensis</name>
    <dbReference type="NCBI Taxonomy" id="1501239"/>
    <lineage>
        <taxon>Bacteria</taxon>
        <taxon>Bacillati</taxon>
        <taxon>Bacillota</taxon>
        <taxon>Bacilli</taxon>
        <taxon>Bacillales</taxon>
        <taxon>Bacillaceae</taxon>
        <taxon>Peribacillus</taxon>
    </lineage>
</organism>
<evidence type="ECO:0000259" key="2">
    <source>
        <dbReference type="Pfam" id="PF13786"/>
    </source>
</evidence>
<name>A0ABR6CNZ6_9BACI</name>
<dbReference type="InterPro" id="IPR013324">
    <property type="entry name" value="RNA_pol_sigma_r3/r4-like"/>
</dbReference>
<evidence type="ECO:0000313" key="4">
    <source>
        <dbReference type="Proteomes" id="UP000626697"/>
    </source>
</evidence>
<comment type="caution">
    <text evidence="3">The sequence shown here is derived from an EMBL/GenBank/DDBJ whole genome shotgun (WGS) entry which is preliminary data.</text>
</comment>
<evidence type="ECO:0000256" key="1">
    <source>
        <dbReference type="SAM" id="Phobius"/>
    </source>
</evidence>
<dbReference type="Gene3D" id="1.20.140.160">
    <property type="match status" value="1"/>
</dbReference>
<sequence length="685" mass="80170">MIPVNIDPITTTISENGGKSIFDWFDQHQQSFYTLGWCYLRNQQQMEELFYRSILKIQKEWPRFKSNIPFEIWVTSIFIHICRELSGDGSLQGLEESESHQGLFTALNPLQQDEKEAMVLTYVQGFSKEDEAYLLQVSAEKVNELLSSGIQSLRNGMYSETSFHGCMDYRKDYLNYIERAMERSKKIDFEVHIYHCQQCQEDLATFQDARLTMLNLTERVELHIPDSFMENVKERLQEQEKHRKQKRKKRQRKGLTLASVCVLVMGIGFFTGVIPYLYYLLTEEDPQLRTFLQQGNGQRLNLVAESEGVKVKIKSVIADELQTLVFYEIEDKNADNQYMLNLGDGVDVENDYEIMHYDTFPIYYPPELESDINRKEKNVYLGKMSLQPLKGDSGTIKLKITNLKKLIRDSSKQNTSWDYMNIENKSGEWDFEIPVTKQPSTEYALNKEIEIEGIPVRFDKLIMAPTATLLQVSVNNEQPEKRIESINFNDLEVNNQKVKANIYGSTLIFSEHSMNWDTFQIRFDPLLGEKPKEVSVQFKSVYLSLNENQTIKLDEIQEFPQTFNYAGSTIILDKQEDEQSTNIVISNREMKNRAYEVLHFDIVSEDENQFLSMEMEIEDVLVDKNGMEYDLNQSPYSYNEIEQPRYFHNTYNIRLHDHNLTSKKLVMNGYSKTEYVDDIVKFSLE</sequence>
<feature type="transmembrane region" description="Helical" evidence="1">
    <location>
        <begin position="254"/>
        <end position="279"/>
    </location>
</feature>
<gene>
    <name evidence="3" type="ORF">HNP81_001691</name>
</gene>
<evidence type="ECO:0000313" key="3">
    <source>
        <dbReference type="EMBL" id="MBA9026406.1"/>
    </source>
</evidence>
<keyword evidence="3" id="KW-0240">DNA-directed RNA polymerase</keyword>
<feature type="domain" description="DUF4179" evidence="2">
    <location>
        <begin position="248"/>
        <end position="331"/>
    </location>
</feature>
<keyword evidence="4" id="KW-1185">Reference proteome</keyword>
<reference evidence="3 4" key="1">
    <citation type="submission" date="2020-08" db="EMBL/GenBank/DDBJ databases">
        <title>Genomic Encyclopedia of Type Strains, Phase IV (KMG-IV): sequencing the most valuable type-strain genomes for metagenomic binning, comparative biology and taxonomic classification.</title>
        <authorList>
            <person name="Goeker M."/>
        </authorList>
    </citation>
    <scope>NUCLEOTIDE SEQUENCE [LARGE SCALE GENOMIC DNA]</scope>
    <source>
        <strain evidence="3 4">DSM 105481</strain>
    </source>
</reference>
<dbReference type="EMBL" id="JACJHX010000004">
    <property type="protein sequence ID" value="MBA9026406.1"/>
    <property type="molecule type" value="Genomic_DNA"/>
</dbReference>
<proteinExistence type="predicted"/>
<keyword evidence="1" id="KW-1133">Transmembrane helix</keyword>
<protein>
    <submittedName>
        <fullName evidence="3">DNA-directed RNA polymerase specialized sigma24 family protein</fullName>
    </submittedName>
</protein>
<dbReference type="Gene3D" id="2.60.40.1630">
    <property type="entry name" value="bacillus anthracis domain"/>
    <property type="match status" value="1"/>
</dbReference>
<dbReference type="InterPro" id="IPR025436">
    <property type="entry name" value="DUF4179"/>
</dbReference>
<keyword evidence="3" id="KW-0804">Transcription</keyword>
<keyword evidence="1" id="KW-0472">Membrane</keyword>
<keyword evidence="1" id="KW-0812">Transmembrane</keyword>